<keyword evidence="2" id="KW-1185">Reference proteome</keyword>
<accession>A0A7X3G3J3</accession>
<organism evidence="1 2">
    <name type="scientific">Massilia cellulosiltytica</name>
    <dbReference type="NCBI Taxonomy" id="2683234"/>
    <lineage>
        <taxon>Bacteria</taxon>
        <taxon>Pseudomonadati</taxon>
        <taxon>Pseudomonadota</taxon>
        <taxon>Betaproteobacteria</taxon>
        <taxon>Burkholderiales</taxon>
        <taxon>Oxalobacteraceae</taxon>
        <taxon>Telluria group</taxon>
        <taxon>Massilia</taxon>
    </lineage>
</organism>
<reference evidence="1 2" key="1">
    <citation type="submission" date="2019-12" db="EMBL/GenBank/DDBJ databases">
        <authorList>
            <person name="Li C."/>
            <person name="Zhao J."/>
        </authorList>
    </citation>
    <scope>NUCLEOTIDE SEQUENCE [LARGE SCALE GENOMIC DNA]</scope>
    <source>
        <strain evidence="1 2">NEAU-DD11</strain>
    </source>
</reference>
<evidence type="ECO:0000313" key="1">
    <source>
        <dbReference type="EMBL" id="MVW62833.1"/>
    </source>
</evidence>
<proteinExistence type="predicted"/>
<gene>
    <name evidence="1" type="ORF">GPY61_23155</name>
</gene>
<name>A0A7X3G3J3_9BURK</name>
<dbReference type="SUPFAM" id="SSF75708">
    <property type="entry name" value="Chemotaxis phosphatase CheZ"/>
    <property type="match status" value="1"/>
</dbReference>
<evidence type="ECO:0000313" key="2">
    <source>
        <dbReference type="Proteomes" id="UP000443353"/>
    </source>
</evidence>
<protein>
    <submittedName>
        <fullName evidence="1">Chemotaxis protein</fullName>
    </submittedName>
</protein>
<dbReference type="EMBL" id="WSES01000007">
    <property type="protein sequence ID" value="MVW62833.1"/>
    <property type="molecule type" value="Genomic_DNA"/>
</dbReference>
<sequence>MTTRKKILGSHVKRLLSGVSDHGRRHLSEVETDLVQTTLLLEEAVEKLTSSFMAIHHVVDSRQEAINRLLAGQAPTAEESACLTGMSGEIAGHVNAAVTSMQFQDMTSQLLDRTLRRVTGLREFLTTLSEHGDEILPESDGDEIVERLGKVSMALAIQSLELRSMLRKSVEQRHLESGDVELF</sequence>
<dbReference type="AlphaFoldDB" id="A0A7X3G3J3"/>
<dbReference type="Proteomes" id="UP000443353">
    <property type="component" value="Unassembled WGS sequence"/>
</dbReference>
<comment type="caution">
    <text evidence="1">The sequence shown here is derived from an EMBL/GenBank/DDBJ whole genome shotgun (WGS) entry which is preliminary data.</text>
</comment>
<dbReference type="RefSeq" id="WP_056137231.1">
    <property type="nucleotide sequence ID" value="NZ_CP168562.1"/>
</dbReference>